<accession>A0A813E1I5</accession>
<feature type="domain" description="Fibronectin type-III" evidence="2">
    <location>
        <begin position="335"/>
        <end position="422"/>
    </location>
</feature>
<name>A0A813E1I5_POLGL</name>
<dbReference type="SUPFAM" id="SSF51445">
    <property type="entry name" value="(Trans)glycosidases"/>
    <property type="match status" value="1"/>
</dbReference>
<evidence type="ECO:0000313" key="3">
    <source>
        <dbReference type="EMBL" id="CAE8591502.1"/>
    </source>
</evidence>
<dbReference type="InterPro" id="IPR017853">
    <property type="entry name" value="GH"/>
</dbReference>
<organism evidence="3 4">
    <name type="scientific">Polarella glacialis</name>
    <name type="common">Dinoflagellate</name>
    <dbReference type="NCBI Taxonomy" id="89957"/>
    <lineage>
        <taxon>Eukaryota</taxon>
        <taxon>Sar</taxon>
        <taxon>Alveolata</taxon>
        <taxon>Dinophyceae</taxon>
        <taxon>Suessiales</taxon>
        <taxon>Suessiaceae</taxon>
        <taxon>Polarella</taxon>
    </lineage>
</organism>
<dbReference type="PANTHER" id="PTHR13817:SF151">
    <property type="entry name" value="TITIN"/>
    <property type="match status" value="1"/>
</dbReference>
<evidence type="ECO:0000259" key="2">
    <source>
        <dbReference type="PROSITE" id="PS50853"/>
    </source>
</evidence>
<proteinExistence type="predicted"/>
<dbReference type="SUPFAM" id="SSF49265">
    <property type="entry name" value="Fibronectin type III"/>
    <property type="match status" value="2"/>
</dbReference>
<reference evidence="3" key="1">
    <citation type="submission" date="2021-02" db="EMBL/GenBank/DDBJ databases">
        <authorList>
            <person name="Dougan E. K."/>
            <person name="Rhodes N."/>
            <person name="Thang M."/>
            <person name="Chan C."/>
        </authorList>
    </citation>
    <scope>NUCLEOTIDE SEQUENCE</scope>
</reference>
<dbReference type="Gene3D" id="2.60.40.10">
    <property type="entry name" value="Immunoglobulins"/>
    <property type="match status" value="7"/>
</dbReference>
<dbReference type="CDD" id="cd00063">
    <property type="entry name" value="FN3"/>
    <property type="match status" value="3"/>
</dbReference>
<evidence type="ECO:0000256" key="1">
    <source>
        <dbReference type="ARBA" id="ARBA00022737"/>
    </source>
</evidence>
<feature type="non-terminal residue" evidence="3">
    <location>
        <position position="1"/>
    </location>
</feature>
<dbReference type="PANTHER" id="PTHR13817">
    <property type="entry name" value="TITIN"/>
    <property type="match status" value="1"/>
</dbReference>
<dbReference type="AlphaFoldDB" id="A0A813E1I5"/>
<dbReference type="Pfam" id="PF00128">
    <property type="entry name" value="Alpha-amylase"/>
    <property type="match status" value="1"/>
</dbReference>
<evidence type="ECO:0000313" key="4">
    <source>
        <dbReference type="Proteomes" id="UP000654075"/>
    </source>
</evidence>
<dbReference type="InterPro" id="IPR003961">
    <property type="entry name" value="FN3_dom"/>
</dbReference>
<dbReference type="OrthoDB" id="5969272at2759"/>
<dbReference type="Proteomes" id="UP000654075">
    <property type="component" value="Unassembled WGS sequence"/>
</dbReference>
<protein>
    <recommendedName>
        <fullName evidence="2">Fibronectin type-III domain-containing protein</fullName>
    </recommendedName>
</protein>
<dbReference type="InterPro" id="IPR050964">
    <property type="entry name" value="Striated_Muscle_Regulatory"/>
</dbReference>
<dbReference type="GO" id="GO:0005975">
    <property type="term" value="P:carbohydrate metabolic process"/>
    <property type="evidence" value="ECO:0007669"/>
    <property type="project" value="InterPro"/>
</dbReference>
<dbReference type="PROSITE" id="PS50853">
    <property type="entry name" value="FN3"/>
    <property type="match status" value="2"/>
</dbReference>
<dbReference type="InterPro" id="IPR036116">
    <property type="entry name" value="FN3_sf"/>
</dbReference>
<dbReference type="Gene3D" id="3.20.20.80">
    <property type="entry name" value="Glycosidases"/>
    <property type="match status" value="1"/>
</dbReference>
<dbReference type="InterPro" id="IPR013783">
    <property type="entry name" value="Ig-like_fold"/>
</dbReference>
<dbReference type="EMBL" id="CAJNNV010004993">
    <property type="protein sequence ID" value="CAE8591502.1"/>
    <property type="molecule type" value="Genomic_DNA"/>
</dbReference>
<keyword evidence="4" id="KW-1185">Reference proteome</keyword>
<dbReference type="InterPro" id="IPR006047">
    <property type="entry name" value="GH13_cat_dom"/>
</dbReference>
<feature type="domain" description="Fibronectin type-III" evidence="2">
    <location>
        <begin position="714"/>
        <end position="804"/>
    </location>
</feature>
<keyword evidence="1" id="KW-0677">Repeat</keyword>
<sequence>LEFLLNDGGPNWHKGPGGSNFLATKPGLWTVREGRLEPLMPGGAIAAAVEPAAQQAEVGHPPLALACPAGEPWEVAKEGGVLLLYQTPWPHPHLHFRRGSLQPWTQAPGQPMFESLLSGFPKSGGWWALRAAEASELDFVPNDGGSLWDKPPAGGDYHITRPGAWKLLGGRVEEVTQEAAAAVSVAVALPAAVVPQLPAVAGPAALTRAASVKDLTASSLAEIMKLEGLVLLYRTTWTAPHLHCRELQNSVPGEWTQLPGLAMPSAGEKLVELQGVGERGHGELYAIHLPRVSGSSLEFVFNDGGPHFRWDKAAGGDNFRAPRACEARRGGRFSAPNTEKQVAVTRTSATLAWAPPRERASLKGYRLFRDGRPVAALAAGITRHTDMGLFAAHEFRYTVAAVSSQGLQGSCSEASTAKTEAAGRPGRVDGLRVASASGNGITLEWSEPLDNGGAPVTAYVVMRDGRELATVLATATTQSQAAKQSQNELQVKRSGSSSILRSGSFSTILRRGSSTMLREMESFTWTDAAVEHAGSYSYTVTACHLPAAGKLREAVLKERQARVAPEEHDFLLDVQEGLNAGEASSAVEASAVDELEIGRCQEQLRRMLKSGGITVFYKTSWARAYAHCCASEELGWSTLPGLSLEPSPCHAFPASEGWLVLCLPYAKSLDLVMNDGPGNQWDKAPGGRNYTVAVPGVMVLSGGQLERVVPPPQEPRALQAEALDGSRIRLTWQPPAVAADEAPVSCYKVFRNGRLVGQTELTSCVYQDVNLFAFTDYEYSVAAVNRQQVAGPLSEPITAKTELPGPPSEPRNLRAGCRKEASQGGELAVRLEWEPPADCGGAPVAAYEILRNGTVVWSYQVPAARLRSEAQAAQPMDPEAAAERRWVRSSCSYSQLSWFKDVLEWTDTDIRMGESYSYQVRAVQLGPERADELRSSAGGLVQRCGSRFLDNVLSDVVGPVCEAAEVRAVAFLDAPKLGERKCMIMFQAFDWDSCKASCWYDVLLGLLPELRTAGVNLMWLPPPSDSVDHHGYLPRKWYVLDNHYGSAEQLQNLVTAMHEQEIIPMLDVVVNHRCASLQDSAGRWLKFEEPDWEGWAVCRDSTAVPGGTGAGVTGEPAQYAPSTSSASRCCRQVEAACEVVACLRQLDAWQEVA</sequence>
<gene>
    <name evidence="3" type="ORF">PGLA1383_LOCUS10174</name>
</gene>
<comment type="caution">
    <text evidence="3">The sequence shown here is derived from an EMBL/GenBank/DDBJ whole genome shotgun (WGS) entry which is preliminary data.</text>
</comment>
<dbReference type="SMART" id="SM00060">
    <property type="entry name" value="FN3"/>
    <property type="match status" value="4"/>
</dbReference>